<dbReference type="Gene3D" id="3.30.420.610">
    <property type="entry name" value="LOTUS domain-like"/>
    <property type="match status" value="3"/>
</dbReference>
<dbReference type="InterPro" id="IPR041966">
    <property type="entry name" value="LOTUS-like"/>
</dbReference>
<dbReference type="PROSITE" id="PS51644">
    <property type="entry name" value="HTH_OST"/>
    <property type="match status" value="2"/>
</dbReference>
<evidence type="ECO:0000256" key="1">
    <source>
        <dbReference type="SAM" id="MobiDB-lite"/>
    </source>
</evidence>
<gene>
    <name evidence="3" type="ORF">LOD99_3209</name>
</gene>
<feature type="compositionally biased region" description="Polar residues" evidence="1">
    <location>
        <begin position="73"/>
        <end position="99"/>
    </location>
</feature>
<keyword evidence="4" id="KW-1185">Reference proteome</keyword>
<feature type="region of interest" description="Disordered" evidence="1">
    <location>
        <begin position="40"/>
        <end position="100"/>
    </location>
</feature>
<feature type="domain" description="HTH OST-type" evidence="2">
    <location>
        <begin position="358"/>
        <end position="434"/>
    </location>
</feature>
<sequence>MLCDIPDTVRVSRDCAGQIRLFGVANQDTAHIADMVKKQKKGSFNPYKPPPKTQGVQQTQRGRRGGMKPHLNSRYNNNFSTPRPTRFSSQYTRSQTLPPSNKFEFDTFSTSSYSNNRCQQVPNNSRGAYHTYRTPPNHYHSSPQHMPHSNPPFNPSYNNYTAQGYHNTQAYHNTQSYDYQDRSPKYSATFNNDYREINSSLLGPDALSPNRNSHKLHGIKDAIYDLLYGQPDGIPGSNFENEYYRVFRSKLPYCSLGYPNAKQFIESIPDVVRIENVDGKSICYLATRVNKQVVRKESESESEWPDTISFTTESLLSPIENTANNKSIIKPQENNGITEDKINNEVEIFLREDEKKRHMNELKSKICVFLLNKDAPVPVDELEDQYRALNREDPEIPYRILGYSSIKEFLRDIMDVVILVTNNKDGSMSVVLKTHNTSPPSPKVHPRPPIHINNQPFRSRMPNHQMLRPFPAPPIHPNFRPPFEHHRFIPPVPPMHHIHPQRLPPPNQHPHLRYPLPPPPPPHIIPGYHFVPHMSMPPNHHEPPGFESSFSPPLHPAIGSVISPTEALNEFPAISLDDAPVNKPFPDKPFTTRINTLCMDFSKAQKEFVQTQILSITDVRKEIKLRVTCEIALRYLEGSNVAVLAGENQGKCACMSVALTNGLNMLTDNVQSLIICNDVSGVDKIFECMKIICDNTGLKVTPYQTADKLRSFHAGSQIIVLEYSLLEMLLKKCDISQLTRIGVYNVATEPNTFNELIKTLKRIQSVKLQEEFKYFIATNPHNEVGSYILKMVNTLMNSKCYFTYYGREQENCLILVPHEAESTQIHTDARMLLRPSLLACINRKKQIPNHFDKYLIPLRASCNNFTILSQHIEEGLLQQSLALLTMIKVEPSSHLTQVVIIVPNELQAKDFLELCGDMGQGEGIKVSMVNSKTTKEDIRYSHICIGWPKEIASSSNNCFAKITMVIIYRIDLERKMNHLAELFQNCQSPQVVVVGSSYTRNILNFESKYMSEPRHITFLARETY</sequence>
<reference evidence="3 4" key="1">
    <citation type="journal article" date="2023" name="BMC Biol.">
        <title>The compact genome of the sponge Oopsacas minuta (Hexactinellida) is lacking key metazoan core genes.</title>
        <authorList>
            <person name="Santini S."/>
            <person name="Schenkelaars Q."/>
            <person name="Jourda C."/>
            <person name="Duchesne M."/>
            <person name="Belahbib H."/>
            <person name="Rocher C."/>
            <person name="Selva M."/>
            <person name="Riesgo A."/>
            <person name="Vervoort M."/>
            <person name="Leys S.P."/>
            <person name="Kodjabachian L."/>
            <person name="Le Bivic A."/>
            <person name="Borchiellini C."/>
            <person name="Claverie J.M."/>
            <person name="Renard E."/>
        </authorList>
    </citation>
    <scope>NUCLEOTIDE SEQUENCE [LARGE SCALE GENOMIC DNA]</scope>
    <source>
        <strain evidence="3">SPO-2</strain>
    </source>
</reference>
<dbReference type="InterPro" id="IPR025605">
    <property type="entry name" value="OST-HTH/LOTUS_dom"/>
</dbReference>
<dbReference type="Proteomes" id="UP001165289">
    <property type="component" value="Unassembled WGS sequence"/>
</dbReference>
<evidence type="ECO:0000313" key="3">
    <source>
        <dbReference type="EMBL" id="KAI6653705.1"/>
    </source>
</evidence>
<name>A0AAV7JYZ2_9METZ</name>
<dbReference type="AlphaFoldDB" id="A0AAV7JYZ2"/>
<dbReference type="EMBL" id="JAKMXF010000255">
    <property type="protein sequence ID" value="KAI6653705.1"/>
    <property type="molecule type" value="Genomic_DNA"/>
</dbReference>
<accession>A0AAV7JYZ2</accession>
<dbReference type="Pfam" id="PF12872">
    <property type="entry name" value="OST-HTH"/>
    <property type="match status" value="2"/>
</dbReference>
<protein>
    <recommendedName>
        <fullName evidence="2">HTH OST-type domain-containing protein</fullName>
    </recommendedName>
</protein>
<comment type="caution">
    <text evidence="3">The sequence shown here is derived from an EMBL/GenBank/DDBJ whole genome shotgun (WGS) entry which is preliminary data.</text>
</comment>
<evidence type="ECO:0000259" key="2">
    <source>
        <dbReference type="PROSITE" id="PS51644"/>
    </source>
</evidence>
<organism evidence="3 4">
    <name type="scientific">Oopsacas minuta</name>
    <dbReference type="NCBI Taxonomy" id="111878"/>
    <lineage>
        <taxon>Eukaryota</taxon>
        <taxon>Metazoa</taxon>
        <taxon>Porifera</taxon>
        <taxon>Hexactinellida</taxon>
        <taxon>Hexasterophora</taxon>
        <taxon>Lyssacinosida</taxon>
        <taxon>Leucopsacidae</taxon>
        <taxon>Oopsacas</taxon>
    </lineage>
</organism>
<feature type="domain" description="HTH OST-type" evidence="2">
    <location>
        <begin position="215"/>
        <end position="289"/>
    </location>
</feature>
<evidence type="ECO:0000313" key="4">
    <source>
        <dbReference type="Proteomes" id="UP001165289"/>
    </source>
</evidence>
<proteinExistence type="predicted"/>
<dbReference type="CDD" id="cd08824">
    <property type="entry name" value="LOTUS"/>
    <property type="match status" value="1"/>
</dbReference>